<dbReference type="InterPro" id="IPR020845">
    <property type="entry name" value="AMP-binding_CS"/>
</dbReference>
<evidence type="ECO:0000313" key="3">
    <source>
        <dbReference type="EMBL" id="KCZ64632.1"/>
    </source>
</evidence>
<name>A0A059EAS4_9PROT</name>
<comment type="caution">
    <text evidence="3">The sequence shown here is derived from an EMBL/GenBank/DDBJ whole genome shotgun (WGS) entry which is preliminary data.</text>
</comment>
<dbReference type="EMBL" id="AWFH01000002">
    <property type="protein sequence ID" value="KCZ64632.1"/>
    <property type="molecule type" value="Genomic_DNA"/>
</dbReference>
<dbReference type="Gene3D" id="3.40.50.12780">
    <property type="entry name" value="N-terminal domain of ligase-like"/>
    <property type="match status" value="1"/>
</dbReference>
<dbReference type="AlphaFoldDB" id="A0A059EAS4"/>
<feature type="domain" description="AMP-dependent synthetase/ligase" evidence="1">
    <location>
        <begin position="17"/>
        <end position="376"/>
    </location>
</feature>
<proteinExistence type="predicted"/>
<dbReference type="PANTHER" id="PTHR43767">
    <property type="entry name" value="LONG-CHAIN-FATTY-ACID--COA LIGASE"/>
    <property type="match status" value="1"/>
</dbReference>
<dbReference type="Gene3D" id="3.30.300.30">
    <property type="match status" value="1"/>
</dbReference>
<evidence type="ECO:0000259" key="1">
    <source>
        <dbReference type="Pfam" id="PF00501"/>
    </source>
</evidence>
<feature type="domain" description="AMP-binding enzyme C-terminal" evidence="2">
    <location>
        <begin position="426"/>
        <end position="501"/>
    </location>
</feature>
<accession>A0A059EAS4</accession>
<dbReference type="STRING" id="1280948.HY36_12365"/>
<dbReference type="PANTHER" id="PTHR43767:SF7">
    <property type="entry name" value="MEDIUM_LONG-CHAIN-FATTY-ACID--COA LIGASE FADD8"/>
    <property type="match status" value="1"/>
</dbReference>
<dbReference type="SUPFAM" id="SSF56801">
    <property type="entry name" value="Acetyl-CoA synthetase-like"/>
    <property type="match status" value="1"/>
</dbReference>
<dbReference type="PATRIC" id="fig|1280948.3.peg.707"/>
<dbReference type="InterPro" id="IPR050237">
    <property type="entry name" value="ATP-dep_AMP-bd_enzyme"/>
</dbReference>
<protein>
    <recommendedName>
        <fullName evidence="5">Acyl-CoA synthetase</fullName>
    </recommendedName>
</protein>
<dbReference type="Pfam" id="PF13193">
    <property type="entry name" value="AMP-binding_C"/>
    <property type="match status" value="1"/>
</dbReference>
<dbReference type="OrthoDB" id="6187882at2"/>
<evidence type="ECO:0008006" key="5">
    <source>
        <dbReference type="Google" id="ProtNLM"/>
    </source>
</evidence>
<dbReference type="InterPro" id="IPR045851">
    <property type="entry name" value="AMP-bd_C_sf"/>
</dbReference>
<dbReference type="PROSITE" id="PS00455">
    <property type="entry name" value="AMP_BINDING"/>
    <property type="match status" value="1"/>
</dbReference>
<evidence type="ECO:0000313" key="4">
    <source>
        <dbReference type="Proteomes" id="UP000024547"/>
    </source>
</evidence>
<dbReference type="Pfam" id="PF00501">
    <property type="entry name" value="AMP-binding"/>
    <property type="match status" value="1"/>
</dbReference>
<gene>
    <name evidence="3" type="ORF">HY36_12365</name>
</gene>
<reference evidence="3 4" key="1">
    <citation type="journal article" date="2014" name="Antonie Van Leeuwenhoek">
        <title>Hyphomonas beringensis sp. nov. and Hyphomonas chukchiensis sp. nov., isolated from surface seawater of the Bering Sea and Chukchi Sea.</title>
        <authorList>
            <person name="Li C."/>
            <person name="Lai Q."/>
            <person name="Li G."/>
            <person name="Dong C."/>
            <person name="Wang J."/>
            <person name="Liao Y."/>
            <person name="Shao Z."/>
        </authorList>
    </citation>
    <scope>NUCLEOTIDE SEQUENCE [LARGE SCALE GENOMIC DNA]</scope>
    <source>
        <strain evidence="3 4">22II1-22F38</strain>
    </source>
</reference>
<sequence>MDQLISGGSLAAIIADSIRRFGARPMISDDQKALTYAELGELIGRFGSLYRSIGLSKGDGVGLLTGNRVETWAAICAAAVFGLRFTPLHPLAGEEDHVHVIGDAELDVLFFDAEKFGARASIIKSRLPSLNIFSFGASELAEDALAILEGLPPLDLIDRADPEDLVMLAYTGGTTGLSKGVMLPHRALSAMAITISAEWEWPEDIHYALMTPISHAAGVNIYPVMLRGGRVRLISGFDVSRFCEIVEAERVSATFLVPTLVNALIEADSLIAQYDLSSLQLIIYGAAPMSPDRLAAAIRVLGPVFLQLYGQTEAPQVVTTLRKADHDLARPERLGSCGRATTLTQIRLFDERMEEVSPGQPGELCVRGPLVCNGYWKQPEQTEALFRGGWLHTGDVAIQDEAGYFTIVDRIKDLIISGGFNIYPREVEDALMSHPDILSAGVIGIPDAKWGEAVKAFVVLRQGSKVTEGQLQAHVKALRGAPWSPKSIEFRSELPLTGVGKLDRKTLRHPYWKQASRSVS</sequence>
<keyword evidence="4" id="KW-1185">Reference proteome</keyword>
<dbReference type="InterPro" id="IPR000873">
    <property type="entry name" value="AMP-dep_synth/lig_dom"/>
</dbReference>
<evidence type="ECO:0000259" key="2">
    <source>
        <dbReference type="Pfam" id="PF13193"/>
    </source>
</evidence>
<dbReference type="eggNOG" id="COG0318">
    <property type="taxonomic scope" value="Bacteria"/>
</dbReference>
<dbReference type="Proteomes" id="UP000024547">
    <property type="component" value="Unassembled WGS sequence"/>
</dbReference>
<dbReference type="GO" id="GO:0016877">
    <property type="term" value="F:ligase activity, forming carbon-sulfur bonds"/>
    <property type="evidence" value="ECO:0007669"/>
    <property type="project" value="UniProtKB-ARBA"/>
</dbReference>
<dbReference type="InterPro" id="IPR025110">
    <property type="entry name" value="AMP-bd_C"/>
</dbReference>
<organism evidence="3 4">
    <name type="scientific">Hyphomonas atlantica</name>
    <dbReference type="NCBI Taxonomy" id="1280948"/>
    <lineage>
        <taxon>Bacteria</taxon>
        <taxon>Pseudomonadati</taxon>
        <taxon>Pseudomonadota</taxon>
        <taxon>Alphaproteobacteria</taxon>
        <taxon>Hyphomonadales</taxon>
        <taxon>Hyphomonadaceae</taxon>
        <taxon>Hyphomonas</taxon>
    </lineage>
</organism>
<dbReference type="InterPro" id="IPR042099">
    <property type="entry name" value="ANL_N_sf"/>
</dbReference>